<dbReference type="GO" id="GO:0007423">
    <property type="term" value="P:sensory organ development"/>
    <property type="evidence" value="ECO:0007669"/>
    <property type="project" value="TreeGrafter"/>
</dbReference>
<organism evidence="4 5">
    <name type="scientific">Caenorhabditis bovis</name>
    <dbReference type="NCBI Taxonomy" id="2654633"/>
    <lineage>
        <taxon>Eukaryota</taxon>
        <taxon>Metazoa</taxon>
        <taxon>Ecdysozoa</taxon>
        <taxon>Nematoda</taxon>
        <taxon>Chromadorea</taxon>
        <taxon>Rhabditida</taxon>
        <taxon>Rhabditina</taxon>
        <taxon>Rhabditomorpha</taxon>
        <taxon>Rhabditoidea</taxon>
        <taxon>Rhabditidae</taxon>
        <taxon>Peloderinae</taxon>
        <taxon>Caenorhabditis</taxon>
    </lineage>
</organism>
<dbReference type="GO" id="GO:0045944">
    <property type="term" value="P:positive regulation of transcription by RNA polymerase II"/>
    <property type="evidence" value="ECO:0007669"/>
    <property type="project" value="TreeGrafter"/>
</dbReference>
<feature type="compositionally biased region" description="Low complexity" evidence="2">
    <location>
        <begin position="1"/>
        <end position="15"/>
    </location>
</feature>
<dbReference type="AlphaFoldDB" id="A0A8S1F0Q9"/>
<dbReference type="Pfam" id="PF00010">
    <property type="entry name" value="HLH"/>
    <property type="match status" value="1"/>
</dbReference>
<dbReference type="InterPro" id="IPR050359">
    <property type="entry name" value="bHLH_transcription_factors"/>
</dbReference>
<reference evidence="4 5" key="1">
    <citation type="submission" date="2020-04" db="EMBL/GenBank/DDBJ databases">
        <authorList>
            <person name="Laetsch R D."/>
            <person name="Stevens L."/>
            <person name="Kumar S."/>
            <person name="Blaxter L. M."/>
        </authorList>
    </citation>
    <scope>NUCLEOTIDE SEQUENCE [LARGE SCALE GENOMIC DNA]</scope>
</reference>
<dbReference type="GO" id="GO:0070888">
    <property type="term" value="F:E-box binding"/>
    <property type="evidence" value="ECO:0007669"/>
    <property type="project" value="TreeGrafter"/>
</dbReference>
<dbReference type="GO" id="GO:0000981">
    <property type="term" value="F:DNA-binding transcription factor activity, RNA polymerase II-specific"/>
    <property type="evidence" value="ECO:0007669"/>
    <property type="project" value="TreeGrafter"/>
</dbReference>
<dbReference type="GO" id="GO:0046983">
    <property type="term" value="F:protein dimerization activity"/>
    <property type="evidence" value="ECO:0007669"/>
    <property type="project" value="InterPro"/>
</dbReference>
<feature type="domain" description="BHLH" evidence="3">
    <location>
        <begin position="51"/>
        <end position="105"/>
    </location>
</feature>
<accession>A0A8S1F0Q9</accession>
<feature type="region of interest" description="Disordered" evidence="2">
    <location>
        <begin position="1"/>
        <end position="53"/>
    </location>
</feature>
<dbReference type="PROSITE" id="PS50888">
    <property type="entry name" value="BHLH"/>
    <property type="match status" value="1"/>
</dbReference>
<evidence type="ECO:0000256" key="1">
    <source>
        <dbReference type="SAM" id="Coils"/>
    </source>
</evidence>
<dbReference type="InterPro" id="IPR011598">
    <property type="entry name" value="bHLH_dom"/>
</dbReference>
<keyword evidence="5" id="KW-1185">Reference proteome</keyword>
<feature type="coiled-coil region" evidence="1">
    <location>
        <begin position="95"/>
        <end position="136"/>
    </location>
</feature>
<name>A0A8S1F0Q9_9PELO</name>
<dbReference type="PANTHER" id="PTHR19290:SF164">
    <property type="entry name" value="BHLH DOMAIN-CONTAINING PROTEIN"/>
    <property type="match status" value="1"/>
</dbReference>
<evidence type="ECO:0000259" key="3">
    <source>
        <dbReference type="PROSITE" id="PS50888"/>
    </source>
</evidence>
<dbReference type="PANTHER" id="PTHR19290">
    <property type="entry name" value="BASIC HELIX-LOOP-HELIX PROTEIN NEUROGENIN-RELATED"/>
    <property type="match status" value="1"/>
</dbReference>
<dbReference type="InterPro" id="IPR036638">
    <property type="entry name" value="HLH_DNA-bd_sf"/>
</dbReference>
<dbReference type="SMART" id="SM00353">
    <property type="entry name" value="HLH"/>
    <property type="match status" value="1"/>
</dbReference>
<keyword evidence="1" id="KW-0175">Coiled coil</keyword>
<protein>
    <recommendedName>
        <fullName evidence="3">BHLH domain-containing protein</fullName>
    </recommendedName>
</protein>
<dbReference type="GO" id="GO:0005634">
    <property type="term" value="C:nucleus"/>
    <property type="evidence" value="ECO:0007669"/>
    <property type="project" value="TreeGrafter"/>
</dbReference>
<comment type="caution">
    <text evidence="4">The sequence shown here is derived from an EMBL/GenBank/DDBJ whole genome shotgun (WGS) entry which is preliminary data.</text>
</comment>
<proteinExistence type="predicted"/>
<dbReference type="OrthoDB" id="10011855at2759"/>
<dbReference type="GO" id="GO:0061564">
    <property type="term" value="P:axon development"/>
    <property type="evidence" value="ECO:0007669"/>
    <property type="project" value="TreeGrafter"/>
</dbReference>
<feature type="compositionally biased region" description="Polar residues" evidence="2">
    <location>
        <begin position="44"/>
        <end position="53"/>
    </location>
</feature>
<evidence type="ECO:0000313" key="5">
    <source>
        <dbReference type="Proteomes" id="UP000494206"/>
    </source>
</evidence>
<sequence length="160" mass="18381">MFDTSSFKSNSTSPSCLQMTEEEFEPYVRRKRAESANRKKMQGLNEQEQNMLRNSINSRERRRMHELNHEYELLRNCLQIDSSSSSGRLSKATTLMLATNRITNLTNNLKVLEAELKKVLAENALLKLRLEELSKSAERAKKCTKCHQSACFSVECLTSS</sequence>
<dbReference type="SUPFAM" id="SSF47459">
    <property type="entry name" value="HLH, helix-loop-helix DNA-binding domain"/>
    <property type="match status" value="1"/>
</dbReference>
<dbReference type="EMBL" id="CADEPM010000006">
    <property type="protein sequence ID" value="CAB3407267.1"/>
    <property type="molecule type" value="Genomic_DNA"/>
</dbReference>
<evidence type="ECO:0000256" key="2">
    <source>
        <dbReference type="SAM" id="MobiDB-lite"/>
    </source>
</evidence>
<evidence type="ECO:0000313" key="4">
    <source>
        <dbReference type="EMBL" id="CAB3407267.1"/>
    </source>
</evidence>
<dbReference type="Proteomes" id="UP000494206">
    <property type="component" value="Unassembled WGS sequence"/>
</dbReference>
<gene>
    <name evidence="4" type="ORF">CBOVIS_LOCUS9221</name>
</gene>
<dbReference type="Gene3D" id="4.10.280.10">
    <property type="entry name" value="Helix-loop-helix DNA-binding domain"/>
    <property type="match status" value="1"/>
</dbReference>